<comment type="caution">
    <text evidence="2">The sequence shown here is derived from an EMBL/GenBank/DDBJ whole genome shotgun (WGS) entry which is preliminary data.</text>
</comment>
<protein>
    <submittedName>
        <fullName evidence="2">Uncharacterized protein</fullName>
    </submittedName>
</protein>
<dbReference type="Proteomes" id="UP000249082">
    <property type="component" value="Unassembled WGS sequence"/>
</dbReference>
<feature type="region of interest" description="Disordered" evidence="1">
    <location>
        <begin position="1"/>
        <end position="31"/>
    </location>
</feature>
<sequence length="90" mass="9984">MTTPLGRLRPQTGIGANRVSGKSGKSERVARARDIRTSRSVILNSFSFAGLRLRIHLAEHPAADGQKWILSRRPAKLNKFRMTFVVISAV</sequence>
<accession>A0A2W5NH00</accession>
<organism evidence="2 3">
    <name type="scientific">Novosphingobium pentaromativorans</name>
    <dbReference type="NCBI Taxonomy" id="205844"/>
    <lineage>
        <taxon>Bacteria</taxon>
        <taxon>Pseudomonadati</taxon>
        <taxon>Pseudomonadota</taxon>
        <taxon>Alphaproteobacteria</taxon>
        <taxon>Sphingomonadales</taxon>
        <taxon>Sphingomonadaceae</taxon>
        <taxon>Novosphingobium</taxon>
    </lineage>
</organism>
<dbReference type="EMBL" id="QFPX01000020">
    <property type="protein sequence ID" value="PZQ52786.1"/>
    <property type="molecule type" value="Genomic_DNA"/>
</dbReference>
<evidence type="ECO:0000313" key="3">
    <source>
        <dbReference type="Proteomes" id="UP000249082"/>
    </source>
</evidence>
<proteinExistence type="predicted"/>
<name>A0A2W5NH00_9SPHN</name>
<evidence type="ECO:0000256" key="1">
    <source>
        <dbReference type="SAM" id="MobiDB-lite"/>
    </source>
</evidence>
<reference evidence="2 3" key="1">
    <citation type="submission" date="2017-08" db="EMBL/GenBank/DDBJ databases">
        <title>Infants hospitalized years apart are colonized by the same room-sourced microbial strains.</title>
        <authorList>
            <person name="Brooks B."/>
            <person name="Olm M.R."/>
            <person name="Firek B.A."/>
            <person name="Baker R."/>
            <person name="Thomas B.C."/>
            <person name="Morowitz M.J."/>
            <person name="Banfield J.F."/>
        </authorList>
    </citation>
    <scope>NUCLEOTIDE SEQUENCE [LARGE SCALE GENOMIC DNA]</scope>
    <source>
        <strain evidence="2">S2_005_002_R2_33</strain>
    </source>
</reference>
<dbReference type="AlphaFoldDB" id="A0A2W5NH00"/>
<evidence type="ECO:0000313" key="2">
    <source>
        <dbReference type="EMBL" id="PZQ52786.1"/>
    </source>
</evidence>
<gene>
    <name evidence="2" type="ORF">DI555_18925</name>
</gene>